<feature type="transmembrane region" description="Helical" evidence="6">
    <location>
        <begin position="293"/>
        <end position="312"/>
    </location>
</feature>
<accession>A0A511N0S3</accession>
<comment type="similarity">
    <text evidence="2">Belongs to the EamA transporter family.</text>
</comment>
<sequence length="323" mass="34101">MQDRKKSRFTFLTLTLIVGSTDLTGKVVPMTQTTPASRPFLPPVPAAIAAMLSIQAGAAFAKSLFATIGPMGTTSLRLALAALVLGLIHQKALRGMKFEAWRAILPYGLVLGLMNLTFYLSVERLPLGLAVTLEFIGPLGVAVLSSRKPLDYLWALLAGLGILLISPWTPGSNVDPIGVMWALIAGVFWGLYIVMGQKVSQQASSRQIVAAGMLIACIIPFPIGVFTAGTALLEPAILLTGLAVAVLSSALPYSLEMVALKALPARTFGILMSVEPAIAAVLGMVFLKEHLNLLQWMAIVCVIGASIGSTLGSRNTTHAEVLN</sequence>
<evidence type="ECO:0000256" key="5">
    <source>
        <dbReference type="ARBA" id="ARBA00023136"/>
    </source>
</evidence>
<keyword evidence="3 6" id="KW-0812">Transmembrane</keyword>
<keyword evidence="9" id="KW-1185">Reference proteome</keyword>
<dbReference type="GO" id="GO:0016020">
    <property type="term" value="C:membrane"/>
    <property type="evidence" value="ECO:0007669"/>
    <property type="project" value="UniProtKB-SubCell"/>
</dbReference>
<feature type="transmembrane region" description="Helical" evidence="6">
    <location>
        <begin position="177"/>
        <end position="196"/>
    </location>
</feature>
<proteinExistence type="inferred from homology"/>
<evidence type="ECO:0000256" key="4">
    <source>
        <dbReference type="ARBA" id="ARBA00022989"/>
    </source>
</evidence>
<organism evidence="8 9">
    <name type="scientific">Deinococcus cellulosilyticus (strain DSM 18568 / NBRC 106333 / KACC 11606 / 5516J-15)</name>
    <dbReference type="NCBI Taxonomy" id="1223518"/>
    <lineage>
        <taxon>Bacteria</taxon>
        <taxon>Thermotogati</taxon>
        <taxon>Deinococcota</taxon>
        <taxon>Deinococci</taxon>
        <taxon>Deinococcales</taxon>
        <taxon>Deinococcaceae</taxon>
        <taxon>Deinococcus</taxon>
    </lineage>
</organism>
<dbReference type="PANTHER" id="PTHR32322">
    <property type="entry name" value="INNER MEMBRANE TRANSPORTER"/>
    <property type="match status" value="1"/>
</dbReference>
<evidence type="ECO:0000256" key="2">
    <source>
        <dbReference type="ARBA" id="ARBA00007362"/>
    </source>
</evidence>
<feature type="transmembrane region" description="Helical" evidence="6">
    <location>
        <begin position="208"/>
        <end position="230"/>
    </location>
</feature>
<feature type="transmembrane region" description="Helical" evidence="6">
    <location>
        <begin position="236"/>
        <end position="255"/>
    </location>
</feature>
<feature type="transmembrane region" description="Helical" evidence="6">
    <location>
        <begin position="64"/>
        <end position="88"/>
    </location>
</feature>
<dbReference type="AlphaFoldDB" id="A0A511N0S3"/>
<feature type="transmembrane region" description="Helical" evidence="6">
    <location>
        <begin position="100"/>
        <end position="121"/>
    </location>
</feature>
<dbReference type="Pfam" id="PF00892">
    <property type="entry name" value="EamA"/>
    <property type="match status" value="1"/>
</dbReference>
<feature type="transmembrane region" description="Helical" evidence="6">
    <location>
        <begin position="127"/>
        <end position="145"/>
    </location>
</feature>
<feature type="domain" description="EamA" evidence="7">
    <location>
        <begin position="177"/>
        <end position="308"/>
    </location>
</feature>
<name>A0A511N0S3_DEIC1</name>
<evidence type="ECO:0000256" key="6">
    <source>
        <dbReference type="SAM" id="Phobius"/>
    </source>
</evidence>
<gene>
    <name evidence="8" type="ORF">DC3_17160</name>
</gene>
<keyword evidence="4 6" id="KW-1133">Transmembrane helix</keyword>
<evidence type="ECO:0000256" key="3">
    <source>
        <dbReference type="ARBA" id="ARBA00022692"/>
    </source>
</evidence>
<dbReference type="PANTHER" id="PTHR32322:SF2">
    <property type="entry name" value="EAMA DOMAIN-CONTAINING PROTEIN"/>
    <property type="match status" value="1"/>
</dbReference>
<evidence type="ECO:0000259" key="7">
    <source>
        <dbReference type="Pfam" id="PF00892"/>
    </source>
</evidence>
<protein>
    <submittedName>
        <fullName evidence="8">Threonine transporter RhtB</fullName>
    </submittedName>
</protein>
<comment type="subcellular location">
    <subcellularLocation>
        <location evidence="1">Membrane</location>
        <topology evidence="1">Multi-pass membrane protein</topology>
    </subcellularLocation>
</comment>
<dbReference type="InterPro" id="IPR050638">
    <property type="entry name" value="AA-Vitamin_Transporters"/>
</dbReference>
<dbReference type="SUPFAM" id="SSF103481">
    <property type="entry name" value="Multidrug resistance efflux transporter EmrE"/>
    <property type="match status" value="1"/>
</dbReference>
<evidence type="ECO:0000313" key="8">
    <source>
        <dbReference type="EMBL" id="GEM46081.1"/>
    </source>
</evidence>
<keyword evidence="5 6" id="KW-0472">Membrane</keyword>
<evidence type="ECO:0000256" key="1">
    <source>
        <dbReference type="ARBA" id="ARBA00004141"/>
    </source>
</evidence>
<evidence type="ECO:0000313" key="9">
    <source>
        <dbReference type="Proteomes" id="UP000321306"/>
    </source>
</evidence>
<feature type="transmembrane region" description="Helical" evidence="6">
    <location>
        <begin position="152"/>
        <end position="171"/>
    </location>
</feature>
<comment type="caution">
    <text evidence="8">The sequence shown here is derived from an EMBL/GenBank/DDBJ whole genome shotgun (WGS) entry which is preliminary data.</text>
</comment>
<dbReference type="EMBL" id="BJXB01000006">
    <property type="protein sequence ID" value="GEM46081.1"/>
    <property type="molecule type" value="Genomic_DNA"/>
</dbReference>
<dbReference type="InterPro" id="IPR037185">
    <property type="entry name" value="EmrE-like"/>
</dbReference>
<feature type="transmembrane region" description="Helical" evidence="6">
    <location>
        <begin position="267"/>
        <end position="287"/>
    </location>
</feature>
<dbReference type="Proteomes" id="UP000321306">
    <property type="component" value="Unassembled WGS sequence"/>
</dbReference>
<dbReference type="InterPro" id="IPR000620">
    <property type="entry name" value="EamA_dom"/>
</dbReference>
<reference evidence="8 9" key="1">
    <citation type="submission" date="2019-07" db="EMBL/GenBank/DDBJ databases">
        <title>Whole genome shotgun sequence of Deinococcus cellulosilyticus NBRC 106333.</title>
        <authorList>
            <person name="Hosoyama A."/>
            <person name="Uohara A."/>
            <person name="Ohji S."/>
            <person name="Ichikawa N."/>
        </authorList>
    </citation>
    <scope>NUCLEOTIDE SEQUENCE [LARGE SCALE GENOMIC DNA]</scope>
    <source>
        <strain evidence="8 9">NBRC 106333</strain>
    </source>
</reference>